<reference evidence="6" key="1">
    <citation type="submission" date="2020-10" db="EMBL/GenBank/DDBJ databases">
        <authorList>
            <person name="Kadnikov V."/>
            <person name="Beletsky A.V."/>
            <person name="Mardanov A.V."/>
            <person name="Karnachuk O.V."/>
            <person name="Ravin N.V."/>
        </authorList>
    </citation>
    <scope>NUCLEOTIDE SEQUENCE</scope>
    <source>
        <strain evidence="6">Bu02</strain>
    </source>
</reference>
<evidence type="ECO:0000256" key="1">
    <source>
        <dbReference type="ARBA" id="ARBA00003788"/>
    </source>
</evidence>
<dbReference type="InterPro" id="IPR015424">
    <property type="entry name" value="PyrdxlP-dep_Trfase"/>
</dbReference>
<dbReference type="EMBL" id="CP062796">
    <property type="protein sequence ID" value="QUL98947.1"/>
    <property type="molecule type" value="Genomic_DNA"/>
</dbReference>
<gene>
    <name evidence="4 6" type="primary">gcvPA</name>
    <name evidence="6" type="ORF">IMF26_02420</name>
</gene>
<dbReference type="Pfam" id="PF02347">
    <property type="entry name" value="GDC-P"/>
    <property type="match status" value="1"/>
</dbReference>
<dbReference type="SUPFAM" id="SSF53383">
    <property type="entry name" value="PLP-dependent transferases"/>
    <property type="match status" value="1"/>
</dbReference>
<comment type="similarity">
    <text evidence="4">Belongs to the GcvP family. N-terminal subunit subfamily.</text>
</comment>
<protein>
    <recommendedName>
        <fullName evidence="4">Probable glycine dehydrogenase (decarboxylating) subunit 1</fullName>
        <ecNumber evidence="4">1.4.4.2</ecNumber>
    </recommendedName>
    <alternativeName>
        <fullName evidence="4">Glycine cleavage system P-protein subunit 1</fullName>
    </alternativeName>
    <alternativeName>
        <fullName evidence="4">Glycine decarboxylase subunit 1</fullName>
    </alternativeName>
    <alternativeName>
        <fullName evidence="4">Glycine dehydrogenase (aminomethyl-transferring) subunit 1</fullName>
    </alternativeName>
</protein>
<evidence type="ECO:0000256" key="2">
    <source>
        <dbReference type="ARBA" id="ARBA00023002"/>
    </source>
</evidence>
<name>A0AAT9LFE9_9FIRM</name>
<comment type="function">
    <text evidence="1 4">The glycine cleavage system catalyzes the degradation of glycine. The P protein binds the alpha-amino group of glycine through its pyridoxal phosphate cofactor; CO(2) is released and the remaining methylamine moiety is then transferred to the lipoamide cofactor of the H protein.</text>
</comment>
<dbReference type="CDD" id="cd00613">
    <property type="entry name" value="GDC-P"/>
    <property type="match status" value="1"/>
</dbReference>
<reference evidence="6" key="2">
    <citation type="journal article" date="2023" name="Biology">
        <title>Prokaryotic Life Associated with Coal-Fire Gas Vents Revealed by Metagenomics.</title>
        <authorList>
            <person name="Kadnikov V.V."/>
            <person name="Mardanov A.V."/>
            <person name="Beletsky A.V."/>
            <person name="Karnachuk O.V."/>
            <person name="Ravin N.V."/>
        </authorList>
    </citation>
    <scope>NUCLEOTIDE SEQUENCE</scope>
    <source>
        <strain evidence="6">Bu02</strain>
    </source>
</reference>
<evidence type="ECO:0000256" key="4">
    <source>
        <dbReference type="HAMAP-Rule" id="MF_00712"/>
    </source>
</evidence>
<sequence length="445" mass="49091">MNFLPNTDKDREEMLKTIGVKSIDELFSDIPPALRLNRELNLPPAMSEYELLRHMRELSEKNVAKDYVTFIGAGSYDHYVPSVVRHVISRSEFYTAYTPYQPEVSQAVLQSIYEYQTMICELTGMDAANASMYDGASAAAESVTIAAGLTRRKKALVSRTVHPETRAVIKTYAAGHNIEVREVQLENGVTSLKALGDMLDKDVACVVIQEPNFFGCIEPVDEISKEVQAAGATLIVSVNPITLGLLRPPSEYGAEIVVGEGQVLGNPMAFGGPYLGVLAVKDKYLRRMPGRLVGMTTDTRGQRGFVLTLQTREQHIRRERATSNICSNEALNALAATVYLTWLGKAGIREIGEMCVKKAAYLADGISHIKGFSLAWKTPFFNEFAVKCPVAPEKIVEALLEKKILAGYPLGKAYPEFKDYLLIAVTEKRTRKEMDDLLAGLEGLA</sequence>
<evidence type="ECO:0000313" key="6">
    <source>
        <dbReference type="EMBL" id="QUL98947.1"/>
    </source>
</evidence>
<dbReference type="InterPro" id="IPR049315">
    <property type="entry name" value="GDC-P_N"/>
</dbReference>
<dbReference type="InterPro" id="IPR020581">
    <property type="entry name" value="GDC_P"/>
</dbReference>
<proteinExistence type="inferred from homology"/>
<keyword evidence="2 4" id="KW-0560">Oxidoreductase</keyword>
<dbReference type="KEGG" id="fcz:IMF26_02420"/>
<dbReference type="PIRSF" id="PIRSF006815">
    <property type="entry name" value="GcvPA"/>
    <property type="match status" value="1"/>
</dbReference>
<dbReference type="GO" id="GO:0009116">
    <property type="term" value="P:nucleoside metabolic process"/>
    <property type="evidence" value="ECO:0007669"/>
    <property type="project" value="InterPro"/>
</dbReference>
<dbReference type="NCBIfam" id="NF001696">
    <property type="entry name" value="PRK00451.1"/>
    <property type="match status" value="1"/>
</dbReference>
<dbReference type="Gene3D" id="3.40.640.10">
    <property type="entry name" value="Type I PLP-dependent aspartate aminotransferase-like (Major domain)"/>
    <property type="match status" value="1"/>
</dbReference>
<dbReference type="Gene3D" id="3.90.1150.10">
    <property type="entry name" value="Aspartate Aminotransferase, domain 1"/>
    <property type="match status" value="1"/>
</dbReference>
<dbReference type="GO" id="GO:0004375">
    <property type="term" value="F:glycine dehydrogenase (decarboxylating) activity"/>
    <property type="evidence" value="ECO:0007669"/>
    <property type="project" value="UniProtKB-EC"/>
</dbReference>
<dbReference type="InterPro" id="IPR023010">
    <property type="entry name" value="GcvPA"/>
</dbReference>
<evidence type="ECO:0000256" key="3">
    <source>
        <dbReference type="ARBA" id="ARBA00049026"/>
    </source>
</evidence>
<dbReference type="PANTHER" id="PTHR42806">
    <property type="entry name" value="GLYCINE CLEAVAGE SYSTEM P-PROTEIN"/>
    <property type="match status" value="1"/>
</dbReference>
<dbReference type="InterPro" id="IPR015421">
    <property type="entry name" value="PyrdxlP-dep_Trfase_major"/>
</dbReference>
<feature type="domain" description="Glycine cleavage system P-protein N-terminal" evidence="5">
    <location>
        <begin position="2"/>
        <end position="439"/>
    </location>
</feature>
<comment type="subunit">
    <text evidence="4">The glycine cleavage system is composed of four proteins: P, T, L and H. In this organism, the P 'protein' is a heterodimer of two subunits.</text>
</comment>
<dbReference type="AlphaFoldDB" id="A0AAT9LFE9"/>
<dbReference type="HAMAP" id="MF_00712">
    <property type="entry name" value="GcvPA"/>
    <property type="match status" value="1"/>
</dbReference>
<comment type="catalytic activity">
    <reaction evidence="3 4">
        <text>N(6)-[(R)-lipoyl]-L-lysyl-[glycine-cleavage complex H protein] + glycine + H(+) = N(6)-[(R)-S(8)-aminomethyldihydrolipoyl]-L-lysyl-[glycine-cleavage complex H protein] + CO2</text>
        <dbReference type="Rhea" id="RHEA:24304"/>
        <dbReference type="Rhea" id="RHEA-COMP:10494"/>
        <dbReference type="Rhea" id="RHEA-COMP:10495"/>
        <dbReference type="ChEBI" id="CHEBI:15378"/>
        <dbReference type="ChEBI" id="CHEBI:16526"/>
        <dbReference type="ChEBI" id="CHEBI:57305"/>
        <dbReference type="ChEBI" id="CHEBI:83099"/>
        <dbReference type="ChEBI" id="CHEBI:83143"/>
        <dbReference type="EC" id="1.4.4.2"/>
    </reaction>
</comment>
<dbReference type="InterPro" id="IPR015422">
    <property type="entry name" value="PyrdxlP-dep_Trfase_small"/>
</dbReference>
<dbReference type="EC" id="1.4.4.2" evidence="4"/>
<evidence type="ECO:0000259" key="5">
    <source>
        <dbReference type="Pfam" id="PF02347"/>
    </source>
</evidence>
<organism evidence="6">
    <name type="scientific">Candidatus Fermentithermobacillus carboniphilus</name>
    <dbReference type="NCBI Taxonomy" id="3085328"/>
    <lineage>
        <taxon>Bacteria</taxon>
        <taxon>Bacillati</taxon>
        <taxon>Bacillota</taxon>
        <taxon>Candidatus Fermentithermobacillia</taxon>
        <taxon>Candidatus Fermentithermobacillales</taxon>
        <taxon>Candidatus Fermentithermobacillaceae</taxon>
        <taxon>Candidatus Fermentithermobacillus</taxon>
    </lineage>
</organism>
<dbReference type="GO" id="GO:0019464">
    <property type="term" value="P:glycine decarboxylation via glycine cleavage system"/>
    <property type="evidence" value="ECO:0007669"/>
    <property type="project" value="UniProtKB-UniRule"/>
</dbReference>
<dbReference type="PANTHER" id="PTHR42806:SF1">
    <property type="entry name" value="GLYCINE DEHYDROGENASE (DECARBOXYLATING)"/>
    <property type="match status" value="1"/>
</dbReference>
<accession>A0AAT9LFE9</accession>